<keyword evidence="7" id="KW-0143">Chaperone</keyword>
<dbReference type="InterPro" id="IPR036611">
    <property type="entry name" value="Trigger_fac_ribosome-bd_sf"/>
</dbReference>
<evidence type="ECO:0000259" key="11">
    <source>
        <dbReference type="Pfam" id="PF05698"/>
    </source>
</evidence>
<accession>A0A1M6A946</accession>
<dbReference type="InterPro" id="IPR037041">
    <property type="entry name" value="Trigger_fac_C_sf"/>
</dbReference>
<dbReference type="InterPro" id="IPR008881">
    <property type="entry name" value="Trigger_fac_ribosome-bd_bac"/>
</dbReference>
<dbReference type="InterPro" id="IPR027304">
    <property type="entry name" value="Trigger_fact/SurA_dom_sf"/>
</dbReference>
<dbReference type="AlphaFoldDB" id="A0A1M6A946"/>
<dbReference type="GO" id="GO:0043335">
    <property type="term" value="P:protein unfolding"/>
    <property type="evidence" value="ECO:0007669"/>
    <property type="project" value="TreeGrafter"/>
</dbReference>
<dbReference type="SUPFAM" id="SSF109998">
    <property type="entry name" value="Triger factor/SurA peptide-binding domain-like"/>
    <property type="match status" value="1"/>
</dbReference>
<dbReference type="Pfam" id="PF05697">
    <property type="entry name" value="Trigger_N"/>
    <property type="match status" value="1"/>
</dbReference>
<keyword evidence="8" id="KW-0413">Isomerase</keyword>
<dbReference type="InterPro" id="IPR005215">
    <property type="entry name" value="Trig_fac"/>
</dbReference>
<dbReference type="GO" id="GO:0043022">
    <property type="term" value="F:ribosome binding"/>
    <property type="evidence" value="ECO:0007669"/>
    <property type="project" value="TreeGrafter"/>
</dbReference>
<dbReference type="GO" id="GO:0015031">
    <property type="term" value="P:protein transport"/>
    <property type="evidence" value="ECO:0007669"/>
    <property type="project" value="InterPro"/>
</dbReference>
<dbReference type="GO" id="GO:0003755">
    <property type="term" value="F:peptidyl-prolyl cis-trans isomerase activity"/>
    <property type="evidence" value="ECO:0007669"/>
    <property type="project" value="UniProtKB-KW"/>
</dbReference>
<name>A0A1M6A946_9FLAO</name>
<dbReference type="GO" id="GO:0051083">
    <property type="term" value="P:'de novo' cotranslational protein folding"/>
    <property type="evidence" value="ECO:0007669"/>
    <property type="project" value="TreeGrafter"/>
</dbReference>
<evidence type="ECO:0000256" key="6">
    <source>
        <dbReference type="ARBA" id="ARBA00023110"/>
    </source>
</evidence>
<evidence type="ECO:0000256" key="4">
    <source>
        <dbReference type="ARBA" id="ARBA00013194"/>
    </source>
</evidence>
<proteinExistence type="inferred from homology"/>
<dbReference type="STRING" id="797419.SAMN05216556_102115"/>
<feature type="domain" description="Trigger factor ribosome-binding bacterial" evidence="10">
    <location>
        <begin position="9"/>
        <end position="152"/>
    </location>
</feature>
<evidence type="ECO:0000313" key="13">
    <source>
        <dbReference type="Proteomes" id="UP000184172"/>
    </source>
</evidence>
<evidence type="ECO:0000256" key="1">
    <source>
        <dbReference type="ARBA" id="ARBA00000971"/>
    </source>
</evidence>
<dbReference type="PIRSF" id="PIRSF003095">
    <property type="entry name" value="Trigger_factor"/>
    <property type="match status" value="1"/>
</dbReference>
<evidence type="ECO:0000313" key="12">
    <source>
        <dbReference type="EMBL" id="SHI32990.1"/>
    </source>
</evidence>
<evidence type="ECO:0000259" key="10">
    <source>
        <dbReference type="Pfam" id="PF05697"/>
    </source>
</evidence>
<evidence type="ECO:0000256" key="5">
    <source>
        <dbReference type="ARBA" id="ARBA00016902"/>
    </source>
</evidence>
<protein>
    <recommendedName>
        <fullName evidence="5">Trigger factor</fullName>
        <ecNumber evidence="4">5.2.1.8</ecNumber>
    </recommendedName>
    <alternativeName>
        <fullName evidence="9">PPIase</fullName>
    </alternativeName>
</protein>
<sequence>MHPEIQKKMNVTKKDIDNLNAVLTVEIAKDDYSGKVDKVLKDYRKNANIPGFRKGHVPMGMVKKQYGKAVLVEEVNKLLQDALQKFITEEKIDILGNPLPKNEAEINWDADDYSFEFELGLSPQFEIDLKGKEITHYKIVADEEMLNNQVKTIRKQYGKLISKDEVEKGDEITGTFTSEEKGIDKKATISTEEIDGKEQLKALLGAKVGDTVSLKTKGMFADDHDNQKHFGVSHDDAHGLDVEVSFKIEEVNTREMAELNQELFDKIFGKEGVVTSEEELKAKIKEDAEGQFAQQSDQKLLNDVVESLIENTKFDLPEAFLQRWIANSGEEKMTEEDAKAEFERSEKGLRYQLIEGKLRADHKLHVTFDELKDYSKGMIKTQMAQFGQLDPSEEELDSIAARILSNKEEVERLSEQMNTAKMLNFFKENAKLKTKEITYDKFIKEAYA</sequence>
<feature type="domain" description="Trigger factor C-terminal" evidence="11">
    <location>
        <begin position="278"/>
        <end position="427"/>
    </location>
</feature>
<evidence type="ECO:0000256" key="7">
    <source>
        <dbReference type="ARBA" id="ARBA00023186"/>
    </source>
</evidence>
<dbReference type="EMBL" id="FQYV01000001">
    <property type="protein sequence ID" value="SHI32990.1"/>
    <property type="molecule type" value="Genomic_DNA"/>
</dbReference>
<evidence type="ECO:0000256" key="9">
    <source>
        <dbReference type="ARBA" id="ARBA00029986"/>
    </source>
</evidence>
<comment type="catalytic activity">
    <reaction evidence="1">
        <text>[protein]-peptidylproline (omega=180) = [protein]-peptidylproline (omega=0)</text>
        <dbReference type="Rhea" id="RHEA:16237"/>
        <dbReference type="Rhea" id="RHEA-COMP:10747"/>
        <dbReference type="Rhea" id="RHEA-COMP:10748"/>
        <dbReference type="ChEBI" id="CHEBI:83833"/>
        <dbReference type="ChEBI" id="CHEBI:83834"/>
        <dbReference type="EC" id="5.2.1.8"/>
    </reaction>
</comment>
<keyword evidence="13" id="KW-1185">Reference proteome</keyword>
<dbReference type="GO" id="GO:0005737">
    <property type="term" value="C:cytoplasm"/>
    <property type="evidence" value="ECO:0007669"/>
    <property type="project" value="UniProtKB-SubCell"/>
</dbReference>
<dbReference type="SUPFAM" id="SSF102735">
    <property type="entry name" value="Trigger factor ribosome-binding domain"/>
    <property type="match status" value="1"/>
</dbReference>
<evidence type="ECO:0000256" key="3">
    <source>
        <dbReference type="ARBA" id="ARBA00005464"/>
    </source>
</evidence>
<organism evidence="12 13">
    <name type="scientific">Aequorivita viscosa</name>
    <dbReference type="NCBI Taxonomy" id="797419"/>
    <lineage>
        <taxon>Bacteria</taxon>
        <taxon>Pseudomonadati</taxon>
        <taxon>Bacteroidota</taxon>
        <taxon>Flavobacteriia</taxon>
        <taxon>Flavobacteriales</taxon>
        <taxon>Flavobacteriaceae</taxon>
        <taxon>Aequorivita</taxon>
    </lineage>
</organism>
<gene>
    <name evidence="12" type="ORF">SAMN04487908_101114</name>
</gene>
<evidence type="ECO:0000256" key="2">
    <source>
        <dbReference type="ARBA" id="ARBA00004496"/>
    </source>
</evidence>
<dbReference type="PANTHER" id="PTHR30560">
    <property type="entry name" value="TRIGGER FACTOR CHAPERONE AND PEPTIDYL-PROLYL CIS/TRANS ISOMERASE"/>
    <property type="match status" value="1"/>
</dbReference>
<dbReference type="EC" id="5.2.1.8" evidence="4"/>
<comment type="similarity">
    <text evidence="3">Belongs to the FKBP-type PPIase family. Tig subfamily.</text>
</comment>
<dbReference type="GO" id="GO:0044183">
    <property type="term" value="F:protein folding chaperone"/>
    <property type="evidence" value="ECO:0007669"/>
    <property type="project" value="TreeGrafter"/>
</dbReference>
<dbReference type="InterPro" id="IPR008880">
    <property type="entry name" value="Trigger_fac_C"/>
</dbReference>
<comment type="subcellular location">
    <subcellularLocation>
        <location evidence="2">Cytoplasm</location>
    </subcellularLocation>
</comment>
<reference evidence="13" key="1">
    <citation type="submission" date="2016-11" db="EMBL/GenBank/DDBJ databases">
        <authorList>
            <person name="Varghese N."/>
            <person name="Submissions S."/>
        </authorList>
    </citation>
    <scope>NUCLEOTIDE SEQUENCE [LARGE SCALE GENOMIC DNA]</scope>
    <source>
        <strain evidence="13">DSM 26349</strain>
    </source>
</reference>
<dbReference type="Gene3D" id="1.10.3120.10">
    <property type="entry name" value="Trigger factor, C-terminal domain"/>
    <property type="match status" value="1"/>
</dbReference>
<keyword evidence="6" id="KW-0697">Rotamase</keyword>
<dbReference type="Pfam" id="PF05698">
    <property type="entry name" value="Trigger_C"/>
    <property type="match status" value="1"/>
</dbReference>
<dbReference type="Gene3D" id="3.30.70.1050">
    <property type="entry name" value="Trigger factor ribosome-binding domain"/>
    <property type="match status" value="1"/>
</dbReference>
<evidence type="ECO:0000256" key="8">
    <source>
        <dbReference type="ARBA" id="ARBA00023235"/>
    </source>
</evidence>
<dbReference type="Proteomes" id="UP000184172">
    <property type="component" value="Unassembled WGS sequence"/>
</dbReference>
<dbReference type="PANTHER" id="PTHR30560:SF3">
    <property type="entry name" value="TRIGGER FACTOR-LIKE PROTEIN TIG, CHLOROPLASTIC"/>
    <property type="match status" value="1"/>
</dbReference>
<dbReference type="NCBIfam" id="TIGR00115">
    <property type="entry name" value="tig"/>
    <property type="match status" value="1"/>
</dbReference>